<keyword evidence="5" id="KW-0547">Nucleotide-binding</keyword>
<dbReference type="EMBL" id="QUMS01000001">
    <property type="protein sequence ID" value="REG10710.1"/>
    <property type="molecule type" value="Genomic_DNA"/>
</dbReference>
<keyword evidence="6" id="KW-0067">ATP-binding</keyword>
<reference evidence="9 10" key="1">
    <citation type="submission" date="2018-08" db="EMBL/GenBank/DDBJ databases">
        <title>Genomic Encyclopedia of Type Strains, Phase IV (KMG-IV): sequencing the most valuable type-strain genomes for metagenomic binning, comparative biology and taxonomic classification.</title>
        <authorList>
            <person name="Goeker M."/>
        </authorList>
    </citation>
    <scope>NUCLEOTIDE SEQUENCE [LARGE SCALE GENOMIC DNA]</scope>
    <source>
        <strain evidence="9 10">DSM 23923</strain>
    </source>
</reference>
<dbReference type="PROSITE" id="PS51733">
    <property type="entry name" value="BPL_LPL_CATALYTIC"/>
    <property type="match status" value="1"/>
</dbReference>
<evidence type="ECO:0000256" key="3">
    <source>
        <dbReference type="ARBA" id="ARBA00012367"/>
    </source>
</evidence>
<keyword evidence="4 9" id="KW-0436">Ligase</keyword>
<evidence type="ECO:0000313" key="9">
    <source>
        <dbReference type="EMBL" id="REG10710.1"/>
    </source>
</evidence>
<dbReference type="SUPFAM" id="SSF82649">
    <property type="entry name" value="SufE/NifU"/>
    <property type="match status" value="1"/>
</dbReference>
<proteinExistence type="predicted"/>
<dbReference type="InterPro" id="IPR004143">
    <property type="entry name" value="BPL_LPL_catalytic"/>
</dbReference>
<dbReference type="PANTHER" id="PTHR12561">
    <property type="entry name" value="LIPOATE-PROTEIN LIGASE"/>
    <property type="match status" value="1"/>
</dbReference>
<dbReference type="EC" id="6.3.1.20" evidence="3"/>
<dbReference type="GO" id="GO:0009249">
    <property type="term" value="P:protein lipoylation"/>
    <property type="evidence" value="ECO:0007669"/>
    <property type="project" value="InterPro"/>
</dbReference>
<dbReference type="OrthoDB" id="9774653at2"/>
<dbReference type="Pfam" id="PF10437">
    <property type="entry name" value="Lip_prot_lig_C"/>
    <property type="match status" value="1"/>
</dbReference>
<evidence type="ECO:0000259" key="8">
    <source>
        <dbReference type="PROSITE" id="PS51733"/>
    </source>
</evidence>
<evidence type="ECO:0000256" key="6">
    <source>
        <dbReference type="ARBA" id="ARBA00022840"/>
    </source>
</evidence>
<name>A0A347ZTS8_9CHLR</name>
<feature type="domain" description="BPL/LPL catalytic" evidence="8">
    <location>
        <begin position="26"/>
        <end position="211"/>
    </location>
</feature>
<evidence type="ECO:0000256" key="2">
    <source>
        <dbReference type="ARBA" id="ARBA00005124"/>
    </source>
</evidence>
<dbReference type="GO" id="GO:0005524">
    <property type="term" value="F:ATP binding"/>
    <property type="evidence" value="ECO:0007669"/>
    <property type="project" value="UniProtKB-KW"/>
</dbReference>
<dbReference type="UniPathway" id="UPA00537">
    <property type="reaction ID" value="UER00594"/>
</dbReference>
<dbReference type="InterPro" id="IPR004562">
    <property type="entry name" value="LipoylTrfase_LipoateP_Ligase"/>
</dbReference>
<evidence type="ECO:0000256" key="1">
    <source>
        <dbReference type="ARBA" id="ARBA00005085"/>
    </source>
</evidence>
<accession>A0A347ZTS8</accession>
<evidence type="ECO:0000313" key="10">
    <source>
        <dbReference type="Proteomes" id="UP000256388"/>
    </source>
</evidence>
<dbReference type="AlphaFoldDB" id="A0A347ZTS8"/>
<dbReference type="Gene3D" id="3.30.930.10">
    <property type="entry name" value="Bira Bifunctional Protein, Domain 2"/>
    <property type="match status" value="1"/>
</dbReference>
<sequence length="326" mass="36884">MIFIEWPDTDAYFNLAAEEYIFQQLDKNQDYALLWQNRNAVIVGKHQNTIEEINQDFVEEHDIQVVRRQSGGGAVYHDLGNLNYTFIINTQTSLYDFKELSLPIVHALQRLGAQVEFTGRNDLVLDGKKISGAAQMIKQGRLLHHGTLLFHSNLEMLGKVLVAKPAKIESKGIKSVRSRVTNMRDYVPDISIDQFKSTFVQTLAEEHDITRYELSAADRAAISALAAEKYSTWDWNYGQSPEYDVKKEYRFDGGGLSIYLKVNKGVIQSVRIFGDYFGAGEISDVEERLQSVTIREDAVKAALSGLEINDYIHGLDLDTLAHFIAV</sequence>
<dbReference type="GO" id="GO:0016979">
    <property type="term" value="F:lipoate-protein ligase activity"/>
    <property type="evidence" value="ECO:0007669"/>
    <property type="project" value="UniProtKB-EC"/>
</dbReference>
<evidence type="ECO:0000256" key="5">
    <source>
        <dbReference type="ARBA" id="ARBA00022741"/>
    </source>
</evidence>
<comment type="caution">
    <text evidence="9">The sequence shown here is derived from an EMBL/GenBank/DDBJ whole genome shotgun (WGS) entry which is preliminary data.</text>
</comment>
<dbReference type="Pfam" id="PF21948">
    <property type="entry name" value="LplA-B_cat"/>
    <property type="match status" value="1"/>
</dbReference>
<comment type="pathway">
    <text evidence="2">Protein modification; protein lipoylation via exogenous pathway; protein N(6)-(lipoyl)lysine from lipoate: step 1/2.</text>
</comment>
<dbReference type="Gene3D" id="3.30.390.50">
    <property type="entry name" value="CO dehydrogenase flavoprotein, C-terminal domain"/>
    <property type="match status" value="1"/>
</dbReference>
<dbReference type="RefSeq" id="WP_116223874.1">
    <property type="nucleotide sequence ID" value="NZ_AP018437.1"/>
</dbReference>
<dbReference type="SUPFAM" id="SSF55681">
    <property type="entry name" value="Class II aaRS and biotin synthetases"/>
    <property type="match status" value="1"/>
</dbReference>
<keyword evidence="10" id="KW-1185">Reference proteome</keyword>
<dbReference type="InterPro" id="IPR045864">
    <property type="entry name" value="aa-tRNA-synth_II/BPL/LPL"/>
</dbReference>
<organism evidence="9 10">
    <name type="scientific">Pelolinea submarina</name>
    <dbReference type="NCBI Taxonomy" id="913107"/>
    <lineage>
        <taxon>Bacteria</taxon>
        <taxon>Bacillati</taxon>
        <taxon>Chloroflexota</taxon>
        <taxon>Anaerolineae</taxon>
        <taxon>Anaerolineales</taxon>
        <taxon>Anaerolineaceae</taxon>
        <taxon>Pelolinea</taxon>
    </lineage>
</organism>
<dbReference type="CDD" id="cd16443">
    <property type="entry name" value="LplA"/>
    <property type="match status" value="1"/>
</dbReference>
<dbReference type="PANTHER" id="PTHR12561:SF3">
    <property type="entry name" value="LIPOYLTRANSFERASE 1, MITOCHONDRIAL"/>
    <property type="match status" value="1"/>
</dbReference>
<gene>
    <name evidence="9" type="ORF">DFR64_0570</name>
</gene>
<dbReference type="InterPro" id="IPR019491">
    <property type="entry name" value="Lipoate_protein_ligase_C"/>
</dbReference>
<evidence type="ECO:0000256" key="4">
    <source>
        <dbReference type="ARBA" id="ARBA00022598"/>
    </source>
</evidence>
<dbReference type="GO" id="GO:0005737">
    <property type="term" value="C:cytoplasm"/>
    <property type="evidence" value="ECO:0007669"/>
    <property type="project" value="TreeGrafter"/>
</dbReference>
<comment type="pathway">
    <text evidence="1">Protein modification; protein lipoylation via exogenous pathway; protein N(6)-(lipoyl)lysine from lipoate: step 2/2.</text>
</comment>
<comment type="catalytic activity">
    <reaction evidence="7">
        <text>L-lysyl-[lipoyl-carrier protein] + (R)-lipoate + ATP = N(6)-[(R)-lipoyl]-L-lysyl-[lipoyl-carrier protein] + AMP + diphosphate + H(+)</text>
        <dbReference type="Rhea" id="RHEA:49288"/>
        <dbReference type="Rhea" id="RHEA-COMP:10500"/>
        <dbReference type="Rhea" id="RHEA-COMP:10502"/>
        <dbReference type="ChEBI" id="CHEBI:15378"/>
        <dbReference type="ChEBI" id="CHEBI:29969"/>
        <dbReference type="ChEBI" id="CHEBI:30616"/>
        <dbReference type="ChEBI" id="CHEBI:33019"/>
        <dbReference type="ChEBI" id="CHEBI:83088"/>
        <dbReference type="ChEBI" id="CHEBI:83099"/>
        <dbReference type="ChEBI" id="CHEBI:456215"/>
        <dbReference type="EC" id="6.3.1.20"/>
    </reaction>
</comment>
<dbReference type="GO" id="GO:0017118">
    <property type="term" value="F:lipoyltransferase activity"/>
    <property type="evidence" value="ECO:0007669"/>
    <property type="project" value="TreeGrafter"/>
</dbReference>
<protein>
    <recommendedName>
        <fullName evidence="3">lipoate--protein ligase</fullName>
        <ecNumber evidence="3">6.3.1.20</ecNumber>
    </recommendedName>
</protein>
<dbReference type="Proteomes" id="UP000256388">
    <property type="component" value="Unassembled WGS sequence"/>
</dbReference>
<dbReference type="FunFam" id="3.30.930.10:FF:000072">
    <property type="entry name" value="Lipoate--protein ligase"/>
    <property type="match status" value="1"/>
</dbReference>
<evidence type="ECO:0000256" key="7">
    <source>
        <dbReference type="ARBA" id="ARBA00048037"/>
    </source>
</evidence>
<dbReference type="NCBIfam" id="TIGR00545">
    <property type="entry name" value="lipoyltrans"/>
    <property type="match status" value="1"/>
</dbReference>